<keyword evidence="1" id="KW-0812">Transmembrane</keyword>
<feature type="transmembrane region" description="Helical" evidence="1">
    <location>
        <begin position="316"/>
        <end position="342"/>
    </location>
</feature>
<feature type="transmembrane region" description="Helical" evidence="1">
    <location>
        <begin position="163"/>
        <end position="183"/>
    </location>
</feature>
<feature type="transmembrane region" description="Helical" evidence="1">
    <location>
        <begin position="139"/>
        <end position="157"/>
    </location>
</feature>
<evidence type="ECO:0000313" key="2">
    <source>
        <dbReference type="EMBL" id="PAV14117.1"/>
    </source>
</evidence>
<dbReference type="OrthoDB" id="386864at2157"/>
<feature type="transmembrane region" description="Helical" evidence="1">
    <location>
        <begin position="378"/>
        <end position="398"/>
    </location>
</feature>
<feature type="transmembrane region" description="Helical" evidence="1">
    <location>
        <begin position="190"/>
        <end position="208"/>
    </location>
</feature>
<dbReference type="Proteomes" id="UP000218164">
    <property type="component" value="Unassembled WGS sequence"/>
</dbReference>
<evidence type="ECO:0000256" key="1">
    <source>
        <dbReference type="SAM" id="Phobius"/>
    </source>
</evidence>
<organism evidence="2 3">
    <name type="scientific">Methanosarcina spelaei</name>
    <dbReference type="NCBI Taxonomy" id="1036679"/>
    <lineage>
        <taxon>Archaea</taxon>
        <taxon>Methanobacteriati</taxon>
        <taxon>Methanobacteriota</taxon>
        <taxon>Stenosarchaea group</taxon>
        <taxon>Methanomicrobia</taxon>
        <taxon>Methanosarcinales</taxon>
        <taxon>Methanosarcinaceae</taxon>
        <taxon>Methanosarcina</taxon>
    </lineage>
</organism>
<proteinExistence type="predicted"/>
<evidence type="ECO:0000313" key="3">
    <source>
        <dbReference type="Proteomes" id="UP000218164"/>
    </source>
</evidence>
<feature type="transmembrane region" description="Helical" evidence="1">
    <location>
        <begin position="253"/>
        <end position="270"/>
    </location>
</feature>
<keyword evidence="3" id="KW-1185">Reference proteome</keyword>
<protein>
    <recommendedName>
        <fullName evidence="4">Glycosyltransferase RgtA/B/C/D-like domain-containing protein</fullName>
    </recommendedName>
</protein>
<comment type="caution">
    <text evidence="2">The sequence shown here is derived from an EMBL/GenBank/DDBJ whole genome shotgun (WGS) entry which is preliminary data.</text>
</comment>
<keyword evidence="1" id="KW-0472">Membrane</keyword>
<dbReference type="AlphaFoldDB" id="A0A2A2HXF4"/>
<evidence type="ECO:0008006" key="4">
    <source>
        <dbReference type="Google" id="ProtNLM"/>
    </source>
</evidence>
<feature type="transmembrane region" description="Helical" evidence="1">
    <location>
        <begin position="410"/>
        <end position="431"/>
    </location>
</feature>
<feature type="transmembrane region" description="Helical" evidence="1">
    <location>
        <begin position="12"/>
        <end position="29"/>
    </location>
</feature>
<feature type="transmembrane region" description="Helical" evidence="1">
    <location>
        <begin position="108"/>
        <end position="127"/>
    </location>
</feature>
<dbReference type="EMBL" id="LMVP01000028">
    <property type="protein sequence ID" value="PAV14117.1"/>
    <property type="molecule type" value="Genomic_DNA"/>
</dbReference>
<sequence length="566" mass="65740">MDNIEKRSLKLWGIAFCCTVCYFVIHCVFNEVDFQRYSNIFSGFIEMYRNGYISLDYLKIVPLVDSNISINHSFSPRIQGIMYTESYFVLFIYLFIVTQLITNISTQLLVVLPLGILFIPFIWLALIRTSVPLNDKFNNVFRFLLSLYALLFLMTTGAYGSFYVAPAAALLFLISLLCVFKYYYLQDQRAAYFSILVISQLCLALYWHTLLMTSLFFIISLFTVSSLLYLYSLTTKNQNQIQQYNKFYKLSKSTSITIIVISITFIHLWQSSYLYRFTAEANIWDFLSKAIIKLQGGVPFVMPYSFSYKNLFFGHIYFQCYLLIYVFATISLLVPIILNIYYIKTGKSEIKVSFLFAISIIIAQIVHVVSYYKTQAINFIYIPSYFPLFGIHLFANTIKSKDRFYHVAKFTLAFSFIMLVILSSICVFSLYNTKEGGTTSVLKYVNTKTSFNWVYNNIDHENKKVIVDFNILGKYVQREAYTSKLKINYIDLSSSHYGCFLGDSNNLRSSLSKNYFLLDHASMAKGLPVHTYYNRGLLCSYLDKVDNCSNQQKIYDDSYISVYQIC</sequence>
<accession>A0A2A2HXF4</accession>
<feature type="transmembrane region" description="Helical" evidence="1">
    <location>
        <begin position="81"/>
        <end position="102"/>
    </location>
</feature>
<feature type="transmembrane region" description="Helical" evidence="1">
    <location>
        <begin position="354"/>
        <end position="372"/>
    </location>
</feature>
<name>A0A2A2HXF4_9EURY</name>
<keyword evidence="1" id="KW-1133">Transmembrane helix</keyword>
<feature type="transmembrane region" description="Helical" evidence="1">
    <location>
        <begin position="214"/>
        <end position="232"/>
    </location>
</feature>
<gene>
    <name evidence="2" type="ORF">ASJ81_15085</name>
</gene>
<dbReference type="RefSeq" id="WP_095643116.1">
    <property type="nucleotide sequence ID" value="NZ_LMVP01000028.1"/>
</dbReference>
<reference evidence="2 3" key="1">
    <citation type="journal article" date="2017" name="BMC Genomics">
        <title>Genomic analysis of methanogenic archaea reveals a shift towards energy conservation.</title>
        <authorList>
            <person name="Gilmore S.P."/>
            <person name="Henske J.K."/>
            <person name="Sexton J.A."/>
            <person name="Solomon K.V."/>
            <person name="Seppala S."/>
            <person name="Yoo J.I."/>
            <person name="Huyett L.M."/>
            <person name="Pressman A."/>
            <person name="Cogan J.Z."/>
            <person name="Kivenson V."/>
            <person name="Peng X."/>
            <person name="Tan Y."/>
            <person name="Valentine D.L."/>
            <person name="O'Malley M.A."/>
        </authorList>
    </citation>
    <scope>NUCLEOTIDE SEQUENCE [LARGE SCALE GENOMIC DNA]</scope>
    <source>
        <strain evidence="2 3">MC-15</strain>
    </source>
</reference>